<proteinExistence type="predicted"/>
<dbReference type="InterPro" id="IPR008920">
    <property type="entry name" value="TF_FadR/GntR_C"/>
</dbReference>
<dbReference type="Pfam" id="PF00392">
    <property type="entry name" value="GntR"/>
    <property type="match status" value="1"/>
</dbReference>
<dbReference type="InterPro" id="IPR036390">
    <property type="entry name" value="WH_DNA-bd_sf"/>
</dbReference>
<reference evidence="5 6" key="1">
    <citation type="submission" date="2019-07" db="EMBL/GenBank/DDBJ databases">
        <title>Whole genome shotgun sequence of Microvirga aerophila NBRC 106136.</title>
        <authorList>
            <person name="Hosoyama A."/>
            <person name="Uohara A."/>
            <person name="Ohji S."/>
            <person name="Ichikawa N."/>
        </authorList>
    </citation>
    <scope>NUCLEOTIDE SEQUENCE [LARGE SCALE GENOMIC DNA]</scope>
    <source>
        <strain evidence="5 6">NBRC 106136</strain>
    </source>
</reference>
<dbReference type="InterPro" id="IPR011711">
    <property type="entry name" value="GntR_C"/>
</dbReference>
<name>A0A512BQX7_9HYPH</name>
<dbReference type="PANTHER" id="PTHR43537:SF5">
    <property type="entry name" value="UXU OPERON TRANSCRIPTIONAL REGULATOR"/>
    <property type="match status" value="1"/>
</dbReference>
<keyword evidence="3" id="KW-0804">Transcription</keyword>
<gene>
    <name evidence="5" type="ORF">MAE02_20200</name>
</gene>
<dbReference type="Pfam" id="PF07729">
    <property type="entry name" value="FCD"/>
    <property type="match status" value="1"/>
</dbReference>
<dbReference type="SUPFAM" id="SSF48008">
    <property type="entry name" value="GntR ligand-binding domain-like"/>
    <property type="match status" value="1"/>
</dbReference>
<dbReference type="GO" id="GO:0003700">
    <property type="term" value="F:DNA-binding transcription factor activity"/>
    <property type="evidence" value="ECO:0007669"/>
    <property type="project" value="InterPro"/>
</dbReference>
<keyword evidence="6" id="KW-1185">Reference proteome</keyword>
<dbReference type="SMART" id="SM00345">
    <property type="entry name" value="HTH_GNTR"/>
    <property type="match status" value="1"/>
</dbReference>
<evidence type="ECO:0000256" key="2">
    <source>
        <dbReference type="ARBA" id="ARBA00023125"/>
    </source>
</evidence>
<dbReference type="CDD" id="cd07377">
    <property type="entry name" value="WHTH_GntR"/>
    <property type="match status" value="1"/>
</dbReference>
<evidence type="ECO:0000313" key="5">
    <source>
        <dbReference type="EMBL" id="GEO14324.1"/>
    </source>
</evidence>
<dbReference type="SMART" id="SM00895">
    <property type="entry name" value="FCD"/>
    <property type="match status" value="1"/>
</dbReference>
<dbReference type="PROSITE" id="PS50949">
    <property type="entry name" value="HTH_GNTR"/>
    <property type="match status" value="1"/>
</dbReference>
<dbReference type="InterPro" id="IPR036388">
    <property type="entry name" value="WH-like_DNA-bd_sf"/>
</dbReference>
<dbReference type="PRINTS" id="PR00035">
    <property type="entry name" value="HTHGNTR"/>
</dbReference>
<dbReference type="InterPro" id="IPR000524">
    <property type="entry name" value="Tscrpt_reg_HTH_GntR"/>
</dbReference>
<protein>
    <submittedName>
        <fullName evidence="5">GntR family transcriptional regulator</fullName>
    </submittedName>
</protein>
<dbReference type="GO" id="GO:0003677">
    <property type="term" value="F:DNA binding"/>
    <property type="evidence" value="ECO:0007669"/>
    <property type="project" value="UniProtKB-KW"/>
</dbReference>
<dbReference type="PANTHER" id="PTHR43537">
    <property type="entry name" value="TRANSCRIPTIONAL REGULATOR, GNTR FAMILY"/>
    <property type="match status" value="1"/>
</dbReference>
<evidence type="ECO:0000259" key="4">
    <source>
        <dbReference type="PROSITE" id="PS50949"/>
    </source>
</evidence>
<keyword evidence="1" id="KW-0805">Transcription regulation</keyword>
<dbReference type="EMBL" id="BJYU01000021">
    <property type="protein sequence ID" value="GEO14324.1"/>
    <property type="molecule type" value="Genomic_DNA"/>
</dbReference>
<dbReference type="Proteomes" id="UP000321085">
    <property type="component" value="Unassembled WGS sequence"/>
</dbReference>
<dbReference type="Gene3D" id="1.10.10.10">
    <property type="entry name" value="Winged helix-like DNA-binding domain superfamily/Winged helix DNA-binding domain"/>
    <property type="match status" value="1"/>
</dbReference>
<evidence type="ECO:0000313" key="6">
    <source>
        <dbReference type="Proteomes" id="UP000321085"/>
    </source>
</evidence>
<dbReference type="OrthoDB" id="7347280at2"/>
<keyword evidence="2" id="KW-0238">DNA-binding</keyword>
<sequence>MRANNEVLEQLRSWVTSAELREDGRLPPERELAERFGISRAELRKALAVMEAEGGVKRHVGRGTFLLRNELVQALPLAVDIASRTSPPEAMQVRLIVEPEIARLAALKATSAQIAHMKELCAQMRASRTWSEYEDLDWRFHNLLAEASGNNLLVELQRLVNGVRRAVVWGHLAKRPVGPSPDYHSFAEHDALTEAIANRDRRGAAEAMRLHLNSTASTMLDEHA</sequence>
<dbReference type="Gene3D" id="1.20.120.530">
    <property type="entry name" value="GntR ligand-binding domain-like"/>
    <property type="match status" value="1"/>
</dbReference>
<dbReference type="SUPFAM" id="SSF46785">
    <property type="entry name" value="Winged helix' DNA-binding domain"/>
    <property type="match status" value="1"/>
</dbReference>
<dbReference type="RefSeq" id="WP_114185845.1">
    <property type="nucleotide sequence ID" value="NZ_BJYU01000021.1"/>
</dbReference>
<evidence type="ECO:0000256" key="1">
    <source>
        <dbReference type="ARBA" id="ARBA00023015"/>
    </source>
</evidence>
<accession>A0A512BQX7</accession>
<dbReference type="AlphaFoldDB" id="A0A512BQX7"/>
<organism evidence="5 6">
    <name type="scientific">Microvirga aerophila</name>
    <dbReference type="NCBI Taxonomy" id="670291"/>
    <lineage>
        <taxon>Bacteria</taxon>
        <taxon>Pseudomonadati</taxon>
        <taxon>Pseudomonadota</taxon>
        <taxon>Alphaproteobacteria</taxon>
        <taxon>Hyphomicrobiales</taxon>
        <taxon>Methylobacteriaceae</taxon>
        <taxon>Microvirga</taxon>
    </lineage>
</organism>
<comment type="caution">
    <text evidence="5">The sequence shown here is derived from an EMBL/GenBank/DDBJ whole genome shotgun (WGS) entry which is preliminary data.</text>
</comment>
<feature type="domain" description="HTH gntR-type" evidence="4">
    <location>
        <begin position="1"/>
        <end position="69"/>
    </location>
</feature>
<evidence type="ECO:0000256" key="3">
    <source>
        <dbReference type="ARBA" id="ARBA00023163"/>
    </source>
</evidence>